<dbReference type="Pfam" id="PF00024">
    <property type="entry name" value="PAN_1"/>
    <property type="match status" value="1"/>
</dbReference>
<comment type="caution">
    <text evidence="2">The sequence shown here is derived from an EMBL/GenBank/DDBJ whole genome shotgun (WGS) entry which is preliminary data.</text>
</comment>
<organism evidence="2 3">
    <name type="scientific">Effrenium voratum</name>
    <dbReference type="NCBI Taxonomy" id="2562239"/>
    <lineage>
        <taxon>Eukaryota</taxon>
        <taxon>Sar</taxon>
        <taxon>Alveolata</taxon>
        <taxon>Dinophyceae</taxon>
        <taxon>Suessiales</taxon>
        <taxon>Symbiodiniaceae</taxon>
        <taxon>Effrenium</taxon>
    </lineage>
</organism>
<dbReference type="SUPFAM" id="SSF57414">
    <property type="entry name" value="Hairpin loop containing domain-like"/>
    <property type="match status" value="1"/>
</dbReference>
<evidence type="ECO:0000313" key="2">
    <source>
        <dbReference type="EMBL" id="CAJ1377533.1"/>
    </source>
</evidence>
<dbReference type="AlphaFoldDB" id="A0AA36MRK4"/>
<proteinExistence type="predicted"/>
<protein>
    <recommendedName>
        <fullName evidence="1">Apple domain-containing protein</fullName>
    </recommendedName>
</protein>
<gene>
    <name evidence="2" type="ORF">EVOR1521_LOCUS6309</name>
</gene>
<feature type="domain" description="Apple" evidence="1">
    <location>
        <begin position="22"/>
        <end position="77"/>
    </location>
</feature>
<dbReference type="Gene3D" id="3.50.4.10">
    <property type="entry name" value="Hepatocyte Growth Factor"/>
    <property type="match status" value="1"/>
</dbReference>
<accession>A0AA36MRK4</accession>
<dbReference type="EMBL" id="CAUJNA010000469">
    <property type="protein sequence ID" value="CAJ1377533.1"/>
    <property type="molecule type" value="Genomic_DNA"/>
</dbReference>
<dbReference type="Proteomes" id="UP001178507">
    <property type="component" value="Unassembled WGS sequence"/>
</dbReference>
<reference evidence="2" key="1">
    <citation type="submission" date="2023-08" db="EMBL/GenBank/DDBJ databases">
        <authorList>
            <person name="Chen Y."/>
            <person name="Shah S."/>
            <person name="Dougan E. K."/>
            <person name="Thang M."/>
            <person name="Chan C."/>
        </authorList>
    </citation>
    <scope>NUCLEOTIDE SEQUENCE</scope>
</reference>
<keyword evidence="3" id="KW-1185">Reference proteome</keyword>
<sequence length="94" mass="10458">MRFYREAHLESLGNAGMVGMKGAWLYGDYINAVPGVEDPVACATACENDEKCYHWNFQVLSKRCDLKAQNGGVNQDISDWITGNAKRSFEAILP</sequence>
<name>A0AA36MRK4_9DINO</name>
<evidence type="ECO:0000313" key="3">
    <source>
        <dbReference type="Proteomes" id="UP001178507"/>
    </source>
</evidence>
<evidence type="ECO:0000259" key="1">
    <source>
        <dbReference type="Pfam" id="PF00024"/>
    </source>
</evidence>
<dbReference type="InterPro" id="IPR003609">
    <property type="entry name" value="Pan_app"/>
</dbReference>